<feature type="domain" description="Outer membrane protein beta-barrel" evidence="6">
    <location>
        <begin position="378"/>
        <end position="780"/>
    </location>
</feature>
<dbReference type="Gene3D" id="2.170.130.10">
    <property type="entry name" value="TonB-dependent receptor, plug domain"/>
    <property type="match status" value="1"/>
</dbReference>
<evidence type="ECO:0000256" key="2">
    <source>
        <dbReference type="ARBA" id="ARBA00023136"/>
    </source>
</evidence>
<dbReference type="SUPFAM" id="SSF56935">
    <property type="entry name" value="Porins"/>
    <property type="match status" value="1"/>
</dbReference>
<sequence>MKYFFPLIAFFLLLSQTSFAQSVMLKGKLVNTDQQPVEFANAYLMSSQDSTYIEGDVTKEDGLFSISTTPGKYILHLNMIGFQDEYLPITITKDTNIGTKVLQDNIQLDEVQITYKRSKIESQGNKTIFRVSDTFEANISTSSYDLLKRVPGLIVDTNSNSISIVGRSVARILVNGRMVNLSGEPLNSYLKSINPTNIEKIELMQNPPARYDAEGNAGLINIVLKHRTSDYLGGAVGSTYKKRNRGQDLYNNVALNYSKKDWNLSTSLNYDLSNPQRKYDITQENIGKLVNPTDGLWSIDGKGLGFNLATDYKINNRWFVGLGYTFNNNDEDEKNTGVRSAYDLTENQKDLTYINHYFNIGNSLNRTHNLTSFIDYSIDDQGGKLSLEAGTVLSDGSSDQLFDNQLDHQNGNIEQIKKQNQFGSESKVYTLGLNASKKIHGVQWSAGLKYTQNQRTNDFKDFDYQDDQPILNLPNSSEFDYNESISAIYTEVNKNWKNISLQLGLRGEYTKIATKEHLLDSANNSDYFKIFPTFNLSYTDSSGSYFGLSYNRRLTRPGMGVLSPAVMFFGEQAIVVGNPYLTPMYINDLSFKYQKGNLSAGVGYSIETDMYNAEVQYFDTEKQMYVNTRFNNFEQHNIYGYINYNYRKFSWWESNNTIYAKHFLNTNTNQEFDIADSEGWEAYFSTQNTFFPIADNKNFSLNFHYWFNPRIVTARETTYGKQNLDIGANLLLLDRKLIFSAQVTDIFDTNIDRQTTIQNDVILRTNFNNDVRSIQVGVRYIFGGNKKESRMRRVNRDSMRRL</sequence>
<keyword evidence="4" id="KW-0732">Signal</keyword>
<dbReference type="Pfam" id="PF13715">
    <property type="entry name" value="CarbopepD_reg_2"/>
    <property type="match status" value="1"/>
</dbReference>
<comment type="subcellular location">
    <subcellularLocation>
        <location evidence="1">Cell outer membrane</location>
    </subcellularLocation>
</comment>
<organism evidence="7 8">
    <name type="scientific">Persicobacter psychrovividus</name>
    <dbReference type="NCBI Taxonomy" id="387638"/>
    <lineage>
        <taxon>Bacteria</taxon>
        <taxon>Pseudomonadati</taxon>
        <taxon>Bacteroidota</taxon>
        <taxon>Cytophagia</taxon>
        <taxon>Cytophagales</taxon>
        <taxon>Persicobacteraceae</taxon>
        <taxon>Persicobacter</taxon>
    </lineage>
</organism>
<feature type="chain" id="PRO_5046729829" evidence="4">
    <location>
        <begin position="21"/>
        <end position="802"/>
    </location>
</feature>
<evidence type="ECO:0000256" key="3">
    <source>
        <dbReference type="ARBA" id="ARBA00023237"/>
    </source>
</evidence>
<dbReference type="InterPro" id="IPR008969">
    <property type="entry name" value="CarboxyPept-like_regulatory"/>
</dbReference>
<proteinExistence type="predicted"/>
<evidence type="ECO:0000313" key="7">
    <source>
        <dbReference type="EMBL" id="BDC99950.1"/>
    </source>
</evidence>
<dbReference type="Pfam" id="PF07715">
    <property type="entry name" value="Plug"/>
    <property type="match status" value="1"/>
</dbReference>
<evidence type="ECO:0000259" key="5">
    <source>
        <dbReference type="Pfam" id="PF07715"/>
    </source>
</evidence>
<evidence type="ECO:0000259" key="6">
    <source>
        <dbReference type="Pfam" id="PF14905"/>
    </source>
</evidence>
<gene>
    <name evidence="7" type="ORF">PEPS_22310</name>
</gene>
<dbReference type="Proteomes" id="UP001354989">
    <property type="component" value="Chromosome"/>
</dbReference>
<feature type="domain" description="TonB-dependent receptor plug" evidence="5">
    <location>
        <begin position="134"/>
        <end position="218"/>
    </location>
</feature>
<accession>A0ABM7VG73</accession>
<evidence type="ECO:0000313" key="8">
    <source>
        <dbReference type="Proteomes" id="UP001354989"/>
    </source>
</evidence>
<dbReference type="InterPro" id="IPR012910">
    <property type="entry name" value="Plug_dom"/>
</dbReference>
<dbReference type="EMBL" id="AP025292">
    <property type="protein sequence ID" value="BDC99950.1"/>
    <property type="molecule type" value="Genomic_DNA"/>
</dbReference>
<evidence type="ECO:0000256" key="4">
    <source>
        <dbReference type="SAM" id="SignalP"/>
    </source>
</evidence>
<keyword evidence="8" id="KW-1185">Reference proteome</keyword>
<evidence type="ECO:0000256" key="1">
    <source>
        <dbReference type="ARBA" id="ARBA00004442"/>
    </source>
</evidence>
<dbReference type="InterPro" id="IPR041700">
    <property type="entry name" value="OMP_b-brl_3"/>
</dbReference>
<dbReference type="Pfam" id="PF14905">
    <property type="entry name" value="OMP_b-brl_3"/>
    <property type="match status" value="1"/>
</dbReference>
<keyword evidence="7" id="KW-0675">Receptor</keyword>
<feature type="signal peptide" evidence="4">
    <location>
        <begin position="1"/>
        <end position="20"/>
    </location>
</feature>
<dbReference type="Gene3D" id="2.40.170.20">
    <property type="entry name" value="TonB-dependent receptor, beta-barrel domain"/>
    <property type="match status" value="1"/>
</dbReference>
<name>A0ABM7VG73_9BACT</name>
<protein>
    <submittedName>
        <fullName evidence="7">TonB-dependent receptor</fullName>
    </submittedName>
</protein>
<dbReference type="RefSeq" id="WP_338397104.1">
    <property type="nucleotide sequence ID" value="NZ_AP025292.1"/>
</dbReference>
<keyword evidence="3" id="KW-0998">Cell outer membrane</keyword>
<dbReference type="InterPro" id="IPR037066">
    <property type="entry name" value="Plug_dom_sf"/>
</dbReference>
<dbReference type="InterPro" id="IPR036942">
    <property type="entry name" value="Beta-barrel_TonB_sf"/>
</dbReference>
<keyword evidence="2" id="KW-0472">Membrane</keyword>
<reference evidence="7 8" key="1">
    <citation type="submission" date="2021-12" db="EMBL/GenBank/DDBJ databases">
        <title>Genome sequencing of bacteria with rrn-lacking chromosome and rrn-plasmid.</title>
        <authorList>
            <person name="Anda M."/>
            <person name="Iwasaki W."/>
        </authorList>
    </citation>
    <scope>NUCLEOTIDE SEQUENCE [LARGE SCALE GENOMIC DNA]</scope>
    <source>
        <strain evidence="7 8">NBRC 101262</strain>
    </source>
</reference>
<dbReference type="SUPFAM" id="SSF49464">
    <property type="entry name" value="Carboxypeptidase regulatory domain-like"/>
    <property type="match status" value="1"/>
</dbReference>